<dbReference type="SUPFAM" id="SSF52266">
    <property type="entry name" value="SGNH hydrolase"/>
    <property type="match status" value="1"/>
</dbReference>
<dbReference type="Gene3D" id="2.60.120.260">
    <property type="entry name" value="Galactose-binding domain-like"/>
    <property type="match status" value="1"/>
</dbReference>
<dbReference type="PANTHER" id="PTHR37834:SF2">
    <property type="entry name" value="ESTERASE, SGNH HYDROLASE-TYPE"/>
    <property type="match status" value="1"/>
</dbReference>
<proteinExistence type="predicted"/>
<name>A0A6A2W3I6_9BIFI</name>
<evidence type="ECO:0000313" key="3">
    <source>
        <dbReference type="Proteomes" id="UP000440041"/>
    </source>
</evidence>
<evidence type="ECO:0000259" key="1">
    <source>
        <dbReference type="Pfam" id="PF17996"/>
    </source>
</evidence>
<feature type="domain" description="Carbohydrate esterase 2 N-terminal" evidence="1">
    <location>
        <begin position="15"/>
        <end position="122"/>
    </location>
</feature>
<gene>
    <name evidence="2" type="ORF">DSM100238_0786</name>
</gene>
<protein>
    <submittedName>
        <fullName evidence="2">Electron transporter RnfD</fullName>
    </submittedName>
</protein>
<dbReference type="PANTHER" id="PTHR37834">
    <property type="entry name" value="GDSL-LIKE LIPASE/ACYLHYDROLASE DOMAIN PROTEIN (AFU_ORTHOLOGUE AFUA_2G00620)"/>
    <property type="match status" value="1"/>
</dbReference>
<accession>A0A6A2W3I6</accession>
<comment type="caution">
    <text evidence="2">The sequence shown here is derived from an EMBL/GenBank/DDBJ whole genome shotgun (WGS) entry which is preliminary data.</text>
</comment>
<dbReference type="InterPro" id="IPR036514">
    <property type="entry name" value="SGNH_hydro_sf"/>
</dbReference>
<dbReference type="InterPro" id="IPR040794">
    <property type="entry name" value="CE2_N"/>
</dbReference>
<sequence length="353" mass="39703">MSRIISPRDPALRTMGRIDTSNPDRPIWVFPYTQMAFRFSGTTLSMTVINHHHYGNSRIGVIIDGMPASIPIPANERPVTVTLASQLPDIEHEAIIYKRQDGQHYLEILQLSIDDNAELLPPASPTPTRRIEIYGDSVSAGERNEAILYAGKPDPDVDLSPYSNSWLSYGAITARKLGAQLHDIAQGGASLLDGIGWFCEPDYIGMESIWDRIEYNPELGPSKPWDFSAYTPHVVIVAIGQNDSHPEDFMAHDYNGEQARHWRARYVDFLHALRKHYPWALIICTTTVLQHDPSWDSAIGEAVATVDDPHIIHFLYSRNGSATPGHPRVQEHEEMAEELTNLIRSYGDDIWSD</sequence>
<dbReference type="Gene3D" id="3.40.50.1110">
    <property type="entry name" value="SGNH hydrolase"/>
    <property type="match status" value="1"/>
</dbReference>
<evidence type="ECO:0000313" key="2">
    <source>
        <dbReference type="EMBL" id="KAB8299354.1"/>
    </source>
</evidence>
<reference evidence="2 3" key="1">
    <citation type="submission" date="2019-09" db="EMBL/GenBank/DDBJ databases">
        <title>Characterization of the phylogenetic diversity of two novel species belonging to the genus Bifidobacterium: Bifidobacterium cebidarum sp. nov. and Bifidobacterium leontopitheci sp. nov.</title>
        <authorList>
            <person name="Lugli G.A."/>
            <person name="Duranti S."/>
            <person name="Milani C."/>
            <person name="Turroni F."/>
            <person name="Ventura M."/>
        </authorList>
    </citation>
    <scope>NUCLEOTIDE SEQUENCE [LARGE SCALE GENOMIC DNA]</scope>
    <source>
        <strain evidence="2 3">DSM 100238</strain>
    </source>
</reference>
<dbReference type="RefSeq" id="WP_152355409.1">
    <property type="nucleotide sequence ID" value="NZ_JBHLXF010000029.1"/>
</dbReference>
<dbReference type="AlphaFoldDB" id="A0A6A2W3I6"/>
<dbReference type="Pfam" id="PF17996">
    <property type="entry name" value="CE2_N"/>
    <property type="match status" value="1"/>
</dbReference>
<dbReference type="InterPro" id="IPR052762">
    <property type="entry name" value="PCW_deacetylase/CE"/>
</dbReference>
<dbReference type="Proteomes" id="UP000440041">
    <property type="component" value="Unassembled WGS sequence"/>
</dbReference>
<keyword evidence="3" id="KW-1185">Reference proteome</keyword>
<dbReference type="OrthoDB" id="9801375at2"/>
<organism evidence="2 3">
    <name type="scientific">Bifidobacterium apri</name>
    <dbReference type="NCBI Taxonomy" id="1769423"/>
    <lineage>
        <taxon>Bacteria</taxon>
        <taxon>Bacillati</taxon>
        <taxon>Actinomycetota</taxon>
        <taxon>Actinomycetes</taxon>
        <taxon>Bifidobacteriales</taxon>
        <taxon>Bifidobacteriaceae</taxon>
        <taxon>Bifidobacterium</taxon>
    </lineage>
</organism>
<dbReference type="EMBL" id="WBSO01000004">
    <property type="protein sequence ID" value="KAB8299354.1"/>
    <property type="molecule type" value="Genomic_DNA"/>
</dbReference>